<dbReference type="InterPro" id="IPR007791">
    <property type="entry name" value="DjlA_N"/>
</dbReference>
<dbReference type="EMBL" id="PKTG01000013">
    <property type="protein sequence ID" value="PLX19945.1"/>
    <property type="molecule type" value="Genomic_DNA"/>
</dbReference>
<reference evidence="2 3" key="1">
    <citation type="submission" date="2017-11" db="EMBL/GenBank/DDBJ databases">
        <title>Genome-resolved metagenomics identifies genetic mobility, metabolic interactions, and unexpected diversity in perchlorate-reducing communities.</title>
        <authorList>
            <person name="Barnum T.P."/>
            <person name="Figueroa I.A."/>
            <person name="Carlstrom C.I."/>
            <person name="Lucas L.N."/>
            <person name="Engelbrektson A.L."/>
            <person name="Coates J.D."/>
        </authorList>
    </citation>
    <scope>NUCLEOTIDE SEQUENCE [LARGE SCALE GENOMIC DNA]</scope>
    <source>
        <strain evidence="2">BM706</strain>
    </source>
</reference>
<evidence type="ECO:0000259" key="1">
    <source>
        <dbReference type="Pfam" id="PF05099"/>
    </source>
</evidence>
<name>A0A2N5ZMQ6_MUIH1</name>
<gene>
    <name evidence="2" type="ORF">C0601_00570</name>
</gene>
<accession>A0A2N5ZMQ6</accession>
<sequence>MGIFDAFTEILTNDNPIKEEKNHDLSIALGVLLWIVAEEDEKFLPEEEEKIREILIKRLDVNEDNLDDLIKTIRKAAKDRIDIHDFTRELNTKFNMEEKIRVIEDLFRVAFSDGNMDNYELETIRKISHLLTIPHKDFINSKIKISKSSEKIKNN</sequence>
<dbReference type="SUPFAM" id="SSF158682">
    <property type="entry name" value="TerB-like"/>
    <property type="match status" value="1"/>
</dbReference>
<evidence type="ECO:0000313" key="2">
    <source>
        <dbReference type="EMBL" id="PLX19945.1"/>
    </source>
</evidence>
<dbReference type="Pfam" id="PF05099">
    <property type="entry name" value="TerB"/>
    <property type="match status" value="1"/>
</dbReference>
<comment type="caution">
    <text evidence="2">The sequence shown here is derived from an EMBL/GenBank/DDBJ whole genome shotgun (WGS) entry which is preliminary data.</text>
</comment>
<dbReference type="CDD" id="cd07313">
    <property type="entry name" value="terB_like_2"/>
    <property type="match status" value="1"/>
</dbReference>
<evidence type="ECO:0000313" key="3">
    <source>
        <dbReference type="Proteomes" id="UP000234857"/>
    </source>
</evidence>
<dbReference type="Gene3D" id="1.10.3680.10">
    <property type="entry name" value="TerB-like"/>
    <property type="match status" value="1"/>
</dbReference>
<dbReference type="InterPro" id="IPR029024">
    <property type="entry name" value="TerB-like"/>
</dbReference>
<dbReference type="AlphaFoldDB" id="A0A2N5ZMQ6"/>
<protein>
    <recommendedName>
        <fullName evidence="1">Co-chaperone DjlA N-terminal domain-containing protein</fullName>
    </recommendedName>
</protein>
<dbReference type="Proteomes" id="UP000234857">
    <property type="component" value="Unassembled WGS sequence"/>
</dbReference>
<organism evidence="2 3">
    <name type="scientific">Muiribacterium halophilum</name>
    <dbReference type="NCBI Taxonomy" id="2053465"/>
    <lineage>
        <taxon>Bacteria</taxon>
        <taxon>Candidatus Muiribacteriota</taxon>
        <taxon>Candidatus Muiribacteriia</taxon>
        <taxon>Candidatus Muiribacteriales</taxon>
        <taxon>Candidatus Muiribacteriaceae</taxon>
        <taxon>Candidatus Muiribacterium</taxon>
    </lineage>
</organism>
<feature type="domain" description="Co-chaperone DjlA N-terminal" evidence="1">
    <location>
        <begin position="27"/>
        <end position="140"/>
    </location>
</feature>
<proteinExistence type="predicted"/>